<proteinExistence type="predicted"/>
<reference evidence="1 2" key="1">
    <citation type="journal article" date="2018" name="Environ. Microbiol.">
        <title>Novel energy conservation strategies and behaviour of Pelotomaculum schinkii driving syntrophic propionate catabolism.</title>
        <authorList>
            <person name="Hidalgo-Ahumada C.A.P."/>
            <person name="Nobu M.K."/>
            <person name="Narihiro T."/>
            <person name="Tamaki H."/>
            <person name="Liu W.T."/>
            <person name="Kamagata Y."/>
            <person name="Stams A.J.M."/>
            <person name="Imachi H."/>
            <person name="Sousa D.Z."/>
        </authorList>
    </citation>
    <scope>NUCLEOTIDE SEQUENCE [LARGE SCALE GENOMIC DNA]</scope>
    <source>
        <strain evidence="1 2">HH</strain>
    </source>
</reference>
<accession>A0A4Y7R8W7</accession>
<dbReference type="EMBL" id="QFGA01000002">
    <property type="protein sequence ID" value="TEB05405.1"/>
    <property type="molecule type" value="Genomic_DNA"/>
</dbReference>
<gene>
    <name evidence="1" type="ORF">Psch_02446</name>
</gene>
<organism evidence="1 2">
    <name type="scientific">Pelotomaculum schinkii</name>
    <dbReference type="NCBI Taxonomy" id="78350"/>
    <lineage>
        <taxon>Bacteria</taxon>
        <taxon>Bacillati</taxon>
        <taxon>Bacillota</taxon>
        <taxon>Clostridia</taxon>
        <taxon>Eubacteriales</taxon>
        <taxon>Desulfotomaculaceae</taxon>
        <taxon>Pelotomaculum</taxon>
    </lineage>
</organism>
<keyword evidence="2" id="KW-1185">Reference proteome</keyword>
<name>A0A4Y7R8W7_9FIRM</name>
<protein>
    <submittedName>
        <fullName evidence="1">Uncharacterized protein</fullName>
    </submittedName>
</protein>
<comment type="caution">
    <text evidence="1">The sequence shown here is derived from an EMBL/GenBank/DDBJ whole genome shotgun (WGS) entry which is preliminary data.</text>
</comment>
<evidence type="ECO:0000313" key="2">
    <source>
        <dbReference type="Proteomes" id="UP000298324"/>
    </source>
</evidence>
<dbReference type="Proteomes" id="UP000298324">
    <property type="component" value="Unassembled WGS sequence"/>
</dbReference>
<evidence type="ECO:0000313" key="1">
    <source>
        <dbReference type="EMBL" id="TEB05405.1"/>
    </source>
</evidence>
<dbReference type="AlphaFoldDB" id="A0A4Y7R8W7"/>
<sequence length="44" mass="4760">MLLELSGEHDHVLVFTTASDVQMENPGIPSVKMFMVEDGTVAAL</sequence>
<dbReference type="RefSeq" id="WP_282432462.1">
    <property type="nucleotide sequence ID" value="NZ_QFGA01000002.1"/>
</dbReference>